<gene>
    <name evidence="1" type="ORF">FEM48_Zijuj01G0138000</name>
</gene>
<protein>
    <submittedName>
        <fullName evidence="1">Uncharacterized protein</fullName>
    </submittedName>
</protein>
<sequence>MLIVMSSLSKGPHLIDAVLASLRLCLSPSICGKHIQLISDMERLERNQLHHR</sequence>
<comment type="caution">
    <text evidence="1">The sequence shown here is derived from an EMBL/GenBank/DDBJ whole genome shotgun (WGS) entry which is preliminary data.</text>
</comment>
<dbReference type="EMBL" id="JAEACU010000001">
    <property type="protein sequence ID" value="KAH7545856.1"/>
    <property type="molecule type" value="Genomic_DNA"/>
</dbReference>
<proteinExistence type="predicted"/>
<reference evidence="1" key="1">
    <citation type="journal article" date="2021" name="Front. Plant Sci.">
        <title>Chromosome-Scale Genome Assembly for Chinese Sour Jujube and Insights Into Its Genome Evolution and Domestication Signature.</title>
        <authorList>
            <person name="Shen L.-Y."/>
            <person name="Luo H."/>
            <person name="Wang X.-L."/>
            <person name="Wang X.-M."/>
            <person name="Qiu X.-J."/>
            <person name="Liu H."/>
            <person name="Zhou S.-S."/>
            <person name="Jia K.-H."/>
            <person name="Nie S."/>
            <person name="Bao Y.-T."/>
            <person name="Zhang R.-G."/>
            <person name="Yun Q.-Z."/>
            <person name="Chai Y.-H."/>
            <person name="Lu J.-Y."/>
            <person name="Li Y."/>
            <person name="Zhao S.-W."/>
            <person name="Mao J.-F."/>
            <person name="Jia S.-G."/>
            <person name="Mao Y.-M."/>
        </authorList>
    </citation>
    <scope>NUCLEOTIDE SEQUENCE</scope>
    <source>
        <strain evidence="1">AT0</strain>
        <tissue evidence="1">Leaf</tissue>
    </source>
</reference>
<organism evidence="1 2">
    <name type="scientific">Ziziphus jujuba var. spinosa</name>
    <dbReference type="NCBI Taxonomy" id="714518"/>
    <lineage>
        <taxon>Eukaryota</taxon>
        <taxon>Viridiplantae</taxon>
        <taxon>Streptophyta</taxon>
        <taxon>Embryophyta</taxon>
        <taxon>Tracheophyta</taxon>
        <taxon>Spermatophyta</taxon>
        <taxon>Magnoliopsida</taxon>
        <taxon>eudicotyledons</taxon>
        <taxon>Gunneridae</taxon>
        <taxon>Pentapetalae</taxon>
        <taxon>rosids</taxon>
        <taxon>fabids</taxon>
        <taxon>Rosales</taxon>
        <taxon>Rhamnaceae</taxon>
        <taxon>Paliureae</taxon>
        <taxon>Ziziphus</taxon>
    </lineage>
</organism>
<accession>A0A978W1M2</accession>
<name>A0A978W1M2_ZIZJJ</name>
<dbReference type="Proteomes" id="UP000813462">
    <property type="component" value="Unassembled WGS sequence"/>
</dbReference>
<dbReference type="AlphaFoldDB" id="A0A978W1M2"/>
<evidence type="ECO:0000313" key="1">
    <source>
        <dbReference type="EMBL" id="KAH7545856.1"/>
    </source>
</evidence>
<evidence type="ECO:0000313" key="2">
    <source>
        <dbReference type="Proteomes" id="UP000813462"/>
    </source>
</evidence>